<dbReference type="GO" id="GO:0043158">
    <property type="term" value="P:heterocyst development"/>
    <property type="evidence" value="ECO:0007669"/>
    <property type="project" value="UniProtKB-KW"/>
</dbReference>
<comment type="function">
    <text evidence="2">Controls heterocyst pattern formation.</text>
</comment>
<gene>
    <name evidence="5" type="ORF">DSM107014_10380</name>
</gene>
<dbReference type="SUPFAM" id="SSF52172">
    <property type="entry name" value="CheY-like"/>
    <property type="match status" value="1"/>
</dbReference>
<comment type="induction">
    <text evidence="2">By nitrogen starvation.</text>
</comment>
<evidence type="ECO:0000256" key="2">
    <source>
        <dbReference type="PIRNR" id="PIRNR005897"/>
    </source>
</evidence>
<evidence type="ECO:0000313" key="6">
    <source>
        <dbReference type="Proteomes" id="UP000767446"/>
    </source>
</evidence>
<comment type="subcellular location">
    <subcellularLocation>
        <location evidence="2">Cell septum</location>
    </subcellularLocation>
</comment>
<evidence type="ECO:0000256" key="3">
    <source>
        <dbReference type="PROSITE-ProRule" id="PRU00169"/>
    </source>
</evidence>
<dbReference type="PROSITE" id="PS50110">
    <property type="entry name" value="RESPONSE_REGULATORY"/>
    <property type="match status" value="1"/>
</dbReference>
<feature type="modified residue" description="4-aspartylphosphate" evidence="3">
    <location>
        <position position="305"/>
    </location>
</feature>
<organism evidence="5 6">
    <name type="scientific">Gomphosphaeria aponina SAG 52.96 = DSM 107014</name>
    <dbReference type="NCBI Taxonomy" id="1521640"/>
    <lineage>
        <taxon>Bacteria</taxon>
        <taxon>Bacillati</taxon>
        <taxon>Cyanobacteriota</taxon>
        <taxon>Cyanophyceae</taxon>
        <taxon>Oscillatoriophycideae</taxon>
        <taxon>Chroococcales</taxon>
        <taxon>Gomphosphaeriaceae</taxon>
        <taxon>Gomphosphaeria</taxon>
    </lineage>
</organism>
<dbReference type="Proteomes" id="UP000767446">
    <property type="component" value="Unassembled WGS sequence"/>
</dbReference>
<proteinExistence type="evidence at transcript level"/>
<keyword evidence="1 3" id="KW-0597">Phosphoprotein</keyword>
<dbReference type="GO" id="GO:0030428">
    <property type="term" value="C:cell septum"/>
    <property type="evidence" value="ECO:0007669"/>
    <property type="project" value="UniProtKB-SubCell"/>
</dbReference>
<accession>A0A941JPZ9</accession>
<dbReference type="PANTHER" id="PTHR44591">
    <property type="entry name" value="STRESS RESPONSE REGULATOR PROTEIN 1"/>
    <property type="match status" value="1"/>
</dbReference>
<dbReference type="PIRSF" id="PIRSF005897">
    <property type="entry name" value="RR_PatA"/>
    <property type="match status" value="1"/>
</dbReference>
<keyword evidence="2" id="KW-0902">Two-component regulatory system</keyword>
<dbReference type="EMBL" id="JADQBC010000063">
    <property type="protein sequence ID" value="MBR8828283.1"/>
    <property type="molecule type" value="Genomic_DNA"/>
</dbReference>
<dbReference type="Gene3D" id="3.40.50.2300">
    <property type="match status" value="1"/>
</dbReference>
<reference evidence="5" key="1">
    <citation type="submission" date="2021-02" db="EMBL/GenBank/DDBJ databases">
        <title>Metagenome analyses of Stigonema ocellatum DSM 106950, Chlorogloea purpurea SAG 13.99 and Gomphosphaeria aponina DSM 107014.</title>
        <authorList>
            <person name="Marter P."/>
            <person name="Huang S."/>
        </authorList>
    </citation>
    <scope>NUCLEOTIDE SEQUENCE</scope>
    <source>
        <strain evidence="5">JP213</strain>
    </source>
</reference>
<dbReference type="InterPro" id="IPR050595">
    <property type="entry name" value="Bact_response_regulator"/>
</dbReference>
<name>A0A941JPZ9_9CHRO</name>
<dbReference type="Pfam" id="PF00072">
    <property type="entry name" value="Response_reg"/>
    <property type="match status" value="1"/>
</dbReference>
<evidence type="ECO:0000256" key="1">
    <source>
        <dbReference type="ARBA" id="ARBA00022553"/>
    </source>
</evidence>
<dbReference type="GO" id="GO:0000160">
    <property type="term" value="P:phosphorelay signal transduction system"/>
    <property type="evidence" value="ECO:0007669"/>
    <property type="project" value="UniProtKB-KW"/>
</dbReference>
<dbReference type="InterPro" id="IPR001789">
    <property type="entry name" value="Sig_transdc_resp-reg_receiver"/>
</dbReference>
<comment type="caution">
    <text evidence="5">The sequence shown here is derived from an EMBL/GenBank/DDBJ whole genome shotgun (WGS) entry which is preliminary data.</text>
</comment>
<dbReference type="PANTHER" id="PTHR44591:SF3">
    <property type="entry name" value="RESPONSE REGULATORY DOMAIN-CONTAINING PROTEIN"/>
    <property type="match status" value="1"/>
</dbReference>
<dbReference type="InterPro" id="IPR024186">
    <property type="entry name" value="Sig_transdc_resp-reg_PatA"/>
</dbReference>
<sequence length="378" mass="42889">MNIIANQQTVFLHANKTVGIPYKVLQTLLNTKASGRLTIDDPLDETVQWRVYLGDGKIHFASSTMGHKERLTYFLKRCFPGQKFSLAEEITNDYHYLCKMWNAGQISSQEVRQIFAKITQEALIQALALPRASLQFEKTTGLDNLLLALPLKSLISPVRNQVRHWLQVRSEIRSPFQRPLIEDEEKITNLKWIQPKEYELIQQFGEYFNQHLCLYEIAAKIGKHTLELALGLHPLINTGGIKMLPYQETQSDTRPLVACIDDSQGIQKIVKLTLEASGLQVISVLEPATALTTFVRKKPQVILMDINMPEIDGYKLSYMFRQSTILQDIPIIMLTGRDGVLDRVKAKMVGAVGYVSKPFNPQELVNIVHSHLPAGKKK</sequence>
<dbReference type="Pfam" id="PF14332">
    <property type="entry name" value="DUF4388"/>
    <property type="match status" value="1"/>
</dbReference>
<keyword evidence="2" id="KW-0364">Heterocyst</keyword>
<evidence type="ECO:0000259" key="4">
    <source>
        <dbReference type="PROSITE" id="PS50110"/>
    </source>
</evidence>
<evidence type="ECO:0000313" key="5">
    <source>
        <dbReference type="EMBL" id="MBR8828283.1"/>
    </source>
</evidence>
<dbReference type="InterPro" id="IPR011006">
    <property type="entry name" value="CheY-like_superfamily"/>
</dbReference>
<protein>
    <recommendedName>
        <fullName evidence="2">Protein PatA</fullName>
    </recommendedName>
</protein>
<dbReference type="InterPro" id="IPR025497">
    <property type="entry name" value="PatA-like_N"/>
</dbReference>
<dbReference type="AlphaFoldDB" id="A0A941JPZ9"/>
<feature type="domain" description="Response regulatory" evidence="4">
    <location>
        <begin position="256"/>
        <end position="372"/>
    </location>
</feature>
<dbReference type="SMART" id="SM00448">
    <property type="entry name" value="REC"/>
    <property type="match status" value="1"/>
</dbReference>